<proteinExistence type="predicted"/>
<dbReference type="Pfam" id="PF08818">
    <property type="entry name" value="DUF1801"/>
    <property type="match status" value="1"/>
</dbReference>
<name>A0A2T0UKY7_9ACTN</name>
<dbReference type="Gene3D" id="3.90.1150.200">
    <property type="match status" value="1"/>
</dbReference>
<dbReference type="Proteomes" id="UP000238176">
    <property type="component" value="Unassembled WGS sequence"/>
</dbReference>
<evidence type="ECO:0000313" key="2">
    <source>
        <dbReference type="EMBL" id="PRY58580.1"/>
    </source>
</evidence>
<evidence type="ECO:0000259" key="1">
    <source>
        <dbReference type="Pfam" id="PF08818"/>
    </source>
</evidence>
<organism evidence="2 3">
    <name type="scientific">Glycomyces artemisiae</name>
    <dbReference type="NCBI Taxonomy" id="1076443"/>
    <lineage>
        <taxon>Bacteria</taxon>
        <taxon>Bacillati</taxon>
        <taxon>Actinomycetota</taxon>
        <taxon>Actinomycetes</taxon>
        <taxon>Glycomycetales</taxon>
        <taxon>Glycomycetaceae</taxon>
        <taxon>Glycomyces</taxon>
    </lineage>
</organism>
<reference evidence="2 3" key="1">
    <citation type="submission" date="2018-03" db="EMBL/GenBank/DDBJ databases">
        <title>Genomic Encyclopedia of Type Strains, Phase III (KMG-III): the genomes of soil and plant-associated and newly described type strains.</title>
        <authorList>
            <person name="Whitman W."/>
        </authorList>
    </citation>
    <scope>NUCLEOTIDE SEQUENCE [LARGE SCALE GENOMIC DNA]</scope>
    <source>
        <strain evidence="2 3">CGMCC 4.7067</strain>
    </source>
</reference>
<dbReference type="RefSeq" id="WP_106364644.1">
    <property type="nucleotide sequence ID" value="NZ_PVTJ01000005.1"/>
</dbReference>
<sequence>MVTSSAATVDEYLAALPDDRRPVMAAIRDVCRAELAGFTEAMAYGMPCYLRGGEAEVAIASQKRHIAFYLMRTDVKDAFTARLAAHDMGKGCLRFSTPAKVDLGLIRDLARATAAAQGPVCD</sequence>
<comment type="caution">
    <text evidence="2">The sequence shown here is derived from an EMBL/GenBank/DDBJ whole genome shotgun (WGS) entry which is preliminary data.</text>
</comment>
<accession>A0A2T0UKY7</accession>
<gene>
    <name evidence="2" type="ORF">B0I28_105293</name>
</gene>
<protein>
    <submittedName>
        <fullName evidence="2">Uncharacterized protein YdhG (YjbR/CyaY superfamily)</fullName>
    </submittedName>
</protein>
<dbReference type="SUPFAM" id="SSF159888">
    <property type="entry name" value="YdhG-like"/>
    <property type="match status" value="1"/>
</dbReference>
<feature type="domain" description="YdhG-like" evidence="1">
    <location>
        <begin position="20"/>
        <end position="112"/>
    </location>
</feature>
<dbReference type="AlphaFoldDB" id="A0A2T0UKY7"/>
<keyword evidence="3" id="KW-1185">Reference proteome</keyword>
<dbReference type="InterPro" id="IPR014922">
    <property type="entry name" value="YdhG-like"/>
</dbReference>
<evidence type="ECO:0000313" key="3">
    <source>
        <dbReference type="Proteomes" id="UP000238176"/>
    </source>
</evidence>
<dbReference type="EMBL" id="PVTJ01000005">
    <property type="protein sequence ID" value="PRY58580.1"/>
    <property type="molecule type" value="Genomic_DNA"/>
</dbReference>
<dbReference type="OrthoDB" id="9813231at2"/>